<evidence type="ECO:0000256" key="1">
    <source>
        <dbReference type="ARBA" id="ARBA00023015"/>
    </source>
</evidence>
<evidence type="ECO:0000256" key="4">
    <source>
        <dbReference type="PROSITE-ProRule" id="PRU00335"/>
    </source>
</evidence>
<dbReference type="InterPro" id="IPR001647">
    <property type="entry name" value="HTH_TetR"/>
</dbReference>
<dbReference type="RefSeq" id="WP_201956221.1">
    <property type="nucleotide sequence ID" value="NZ_JAERRJ010000017.1"/>
</dbReference>
<dbReference type="PANTHER" id="PTHR47506">
    <property type="entry name" value="TRANSCRIPTIONAL REGULATORY PROTEIN"/>
    <property type="match status" value="1"/>
</dbReference>
<dbReference type="Proteomes" id="UP000602198">
    <property type="component" value="Unassembled WGS sequence"/>
</dbReference>
<keyword evidence="7" id="KW-1185">Reference proteome</keyword>
<dbReference type="PANTHER" id="PTHR47506:SF1">
    <property type="entry name" value="HTH-TYPE TRANSCRIPTIONAL REGULATOR YJDC"/>
    <property type="match status" value="1"/>
</dbReference>
<proteinExistence type="predicted"/>
<dbReference type="Pfam" id="PF00440">
    <property type="entry name" value="TetR_N"/>
    <property type="match status" value="1"/>
</dbReference>
<evidence type="ECO:0000256" key="2">
    <source>
        <dbReference type="ARBA" id="ARBA00023125"/>
    </source>
</evidence>
<gene>
    <name evidence="6" type="ORF">JK358_34540</name>
</gene>
<protein>
    <submittedName>
        <fullName evidence="6">TetR/AcrR family transcriptional regulator</fullName>
    </submittedName>
</protein>
<organism evidence="6 7">
    <name type="scientific">Nocardia acididurans</name>
    <dbReference type="NCBI Taxonomy" id="2802282"/>
    <lineage>
        <taxon>Bacteria</taxon>
        <taxon>Bacillati</taxon>
        <taxon>Actinomycetota</taxon>
        <taxon>Actinomycetes</taxon>
        <taxon>Mycobacteriales</taxon>
        <taxon>Nocardiaceae</taxon>
        <taxon>Nocardia</taxon>
    </lineage>
</organism>
<keyword evidence="1" id="KW-0805">Transcription regulation</keyword>
<keyword evidence="2 4" id="KW-0238">DNA-binding</keyword>
<dbReference type="PROSITE" id="PS01081">
    <property type="entry name" value="HTH_TETR_1"/>
    <property type="match status" value="1"/>
</dbReference>
<dbReference type="SUPFAM" id="SSF46689">
    <property type="entry name" value="Homeodomain-like"/>
    <property type="match status" value="1"/>
</dbReference>
<comment type="caution">
    <text evidence="6">The sequence shown here is derived from an EMBL/GenBank/DDBJ whole genome shotgun (WGS) entry which is preliminary data.</text>
</comment>
<feature type="domain" description="HTH tetR-type" evidence="5">
    <location>
        <begin position="11"/>
        <end position="71"/>
    </location>
</feature>
<reference evidence="6 7" key="1">
    <citation type="submission" date="2021-01" db="EMBL/GenBank/DDBJ databases">
        <title>WGS of actinomycetes isolated from Thailand.</title>
        <authorList>
            <person name="Thawai C."/>
        </authorList>
    </citation>
    <scope>NUCLEOTIDE SEQUENCE [LARGE SCALE GENOMIC DNA]</scope>
    <source>
        <strain evidence="6 7">LPG 2</strain>
    </source>
</reference>
<dbReference type="Gene3D" id="1.10.357.10">
    <property type="entry name" value="Tetracycline Repressor, domain 2"/>
    <property type="match status" value="1"/>
</dbReference>
<dbReference type="Gene3D" id="1.10.10.60">
    <property type="entry name" value="Homeodomain-like"/>
    <property type="match status" value="1"/>
</dbReference>
<evidence type="ECO:0000313" key="6">
    <source>
        <dbReference type="EMBL" id="MBL1079536.1"/>
    </source>
</evidence>
<accession>A0ABS1MGZ4</accession>
<evidence type="ECO:0000313" key="7">
    <source>
        <dbReference type="Proteomes" id="UP000602198"/>
    </source>
</evidence>
<feature type="DNA-binding region" description="H-T-H motif" evidence="4">
    <location>
        <begin position="34"/>
        <end position="53"/>
    </location>
</feature>
<dbReference type="EMBL" id="JAERRJ010000017">
    <property type="protein sequence ID" value="MBL1079536.1"/>
    <property type="molecule type" value="Genomic_DNA"/>
</dbReference>
<dbReference type="InterPro" id="IPR036271">
    <property type="entry name" value="Tet_transcr_reg_TetR-rel_C_sf"/>
</dbReference>
<evidence type="ECO:0000256" key="3">
    <source>
        <dbReference type="ARBA" id="ARBA00023163"/>
    </source>
</evidence>
<dbReference type="InterPro" id="IPR009057">
    <property type="entry name" value="Homeodomain-like_sf"/>
</dbReference>
<name>A0ABS1MGZ4_9NOCA</name>
<sequence>MATQTRGRPRKFDRDAALDKALRLFWRQGYEATSISDLTGELGIGAPSLYAAFGDKQKLFNEAIQSYGLHYGGFAFRALTEEPTARAAAARTLREAATEYTLPGRPAGCMVISAGLNTTNHDIADMLEGMRNNNVAAFEQKITADIEAGVLPESTNARALARHIAVVMQGMSQSAQDGASLEELRYVADLAMRAWP</sequence>
<dbReference type="SUPFAM" id="SSF48498">
    <property type="entry name" value="Tetracyclin repressor-like, C-terminal domain"/>
    <property type="match status" value="1"/>
</dbReference>
<evidence type="ECO:0000259" key="5">
    <source>
        <dbReference type="PROSITE" id="PS50977"/>
    </source>
</evidence>
<keyword evidence="3" id="KW-0804">Transcription</keyword>
<dbReference type="PROSITE" id="PS50977">
    <property type="entry name" value="HTH_TETR_2"/>
    <property type="match status" value="1"/>
</dbReference>
<dbReference type="InterPro" id="IPR023772">
    <property type="entry name" value="DNA-bd_HTH_TetR-type_CS"/>
</dbReference>